<dbReference type="SUPFAM" id="SSF161098">
    <property type="entry name" value="MetI-like"/>
    <property type="match status" value="1"/>
</dbReference>
<dbReference type="Pfam" id="PF00528">
    <property type="entry name" value="BPD_transp_1"/>
    <property type="match status" value="1"/>
</dbReference>
<dbReference type="PANTHER" id="PTHR43744:SF8">
    <property type="entry name" value="SN-GLYCEROL-3-PHOSPHATE TRANSPORT SYSTEM PERMEASE PROTEIN UGPE"/>
    <property type="match status" value="1"/>
</dbReference>
<evidence type="ECO:0000256" key="4">
    <source>
        <dbReference type="ARBA" id="ARBA00022692"/>
    </source>
</evidence>
<evidence type="ECO:0000256" key="5">
    <source>
        <dbReference type="ARBA" id="ARBA00022989"/>
    </source>
</evidence>
<protein>
    <submittedName>
        <fullName evidence="9">L-arabinose transport system permease protein AraQ</fullName>
    </submittedName>
</protein>
<dbReference type="PANTHER" id="PTHR43744">
    <property type="entry name" value="ABC TRANSPORTER PERMEASE PROTEIN MG189-RELATED-RELATED"/>
    <property type="match status" value="1"/>
</dbReference>
<evidence type="ECO:0000313" key="9">
    <source>
        <dbReference type="EMBL" id="MPL97627.1"/>
    </source>
</evidence>
<evidence type="ECO:0000256" key="3">
    <source>
        <dbReference type="ARBA" id="ARBA00022475"/>
    </source>
</evidence>
<dbReference type="InterPro" id="IPR035906">
    <property type="entry name" value="MetI-like_sf"/>
</dbReference>
<feature type="domain" description="ABC transmembrane type-1" evidence="8">
    <location>
        <begin position="79"/>
        <end position="269"/>
    </location>
</feature>
<feature type="transmembrane region" description="Helical" evidence="7">
    <location>
        <begin position="114"/>
        <end position="138"/>
    </location>
</feature>
<organism evidence="9">
    <name type="scientific">bioreactor metagenome</name>
    <dbReference type="NCBI Taxonomy" id="1076179"/>
    <lineage>
        <taxon>unclassified sequences</taxon>
        <taxon>metagenomes</taxon>
        <taxon>ecological metagenomes</taxon>
    </lineage>
</organism>
<name>A0A644W209_9ZZZZ</name>
<evidence type="ECO:0000259" key="8">
    <source>
        <dbReference type="PROSITE" id="PS50928"/>
    </source>
</evidence>
<dbReference type="CDD" id="cd06261">
    <property type="entry name" value="TM_PBP2"/>
    <property type="match status" value="1"/>
</dbReference>
<dbReference type="PROSITE" id="PS50928">
    <property type="entry name" value="ABC_TM1"/>
    <property type="match status" value="1"/>
</dbReference>
<accession>A0A644W209</accession>
<feature type="transmembrane region" description="Helical" evidence="7">
    <location>
        <begin position="21"/>
        <end position="43"/>
    </location>
</feature>
<evidence type="ECO:0000256" key="7">
    <source>
        <dbReference type="SAM" id="Phobius"/>
    </source>
</evidence>
<keyword evidence="4 7" id="KW-0812">Transmembrane</keyword>
<dbReference type="EMBL" id="VSSQ01000566">
    <property type="protein sequence ID" value="MPL97627.1"/>
    <property type="molecule type" value="Genomic_DNA"/>
</dbReference>
<sequence>MQVNQIQPNRLYKIASKFITHSILFLATIGIGMPFVWMLITAIKSPQEVSIFPPIWWPEVVRWDNFVTAWQTAPFGRFYINSIVTAAAGVLFGLITSSFAAYAFARIRFRYRDFFFLLMLAAMMIPGQIALIPNYVILAKLKWINTYQGIVVPHIANVFGAFLLRQYFMTIPDSLYDAAEIDGLGHLKIMLHVALPLSKPVFGTLLLYLFIQKWNAYLWPLIVTSKQNMRTLPVGLAMIRSAEYAIGPEHLMAASIFVLVPVLIIYFFAQKQLIEGIASGAVKG</sequence>
<proteinExistence type="predicted"/>
<reference evidence="9" key="1">
    <citation type="submission" date="2019-08" db="EMBL/GenBank/DDBJ databases">
        <authorList>
            <person name="Kucharzyk K."/>
            <person name="Murdoch R.W."/>
            <person name="Higgins S."/>
            <person name="Loffler F."/>
        </authorList>
    </citation>
    <scope>NUCLEOTIDE SEQUENCE</scope>
</reference>
<feature type="transmembrane region" description="Helical" evidence="7">
    <location>
        <begin position="251"/>
        <end position="269"/>
    </location>
</feature>
<dbReference type="Gene3D" id="1.10.3720.10">
    <property type="entry name" value="MetI-like"/>
    <property type="match status" value="1"/>
</dbReference>
<gene>
    <name evidence="9" type="primary">araQ_10</name>
    <name evidence="9" type="ORF">SDC9_43819</name>
</gene>
<evidence type="ECO:0000256" key="1">
    <source>
        <dbReference type="ARBA" id="ARBA00004651"/>
    </source>
</evidence>
<comment type="subcellular location">
    <subcellularLocation>
        <location evidence="1">Cell membrane</location>
        <topology evidence="1">Multi-pass membrane protein</topology>
    </subcellularLocation>
</comment>
<feature type="transmembrane region" description="Helical" evidence="7">
    <location>
        <begin position="78"/>
        <end position="102"/>
    </location>
</feature>
<feature type="transmembrane region" description="Helical" evidence="7">
    <location>
        <begin position="189"/>
        <end position="211"/>
    </location>
</feature>
<comment type="caution">
    <text evidence="9">The sequence shown here is derived from an EMBL/GenBank/DDBJ whole genome shotgun (WGS) entry which is preliminary data.</text>
</comment>
<dbReference type="GO" id="GO:0005886">
    <property type="term" value="C:plasma membrane"/>
    <property type="evidence" value="ECO:0007669"/>
    <property type="project" value="UniProtKB-SubCell"/>
</dbReference>
<dbReference type="AlphaFoldDB" id="A0A644W209"/>
<keyword evidence="2" id="KW-0813">Transport</keyword>
<dbReference type="GO" id="GO:0055085">
    <property type="term" value="P:transmembrane transport"/>
    <property type="evidence" value="ECO:0007669"/>
    <property type="project" value="InterPro"/>
</dbReference>
<dbReference type="InterPro" id="IPR000515">
    <property type="entry name" value="MetI-like"/>
</dbReference>
<keyword evidence="5 7" id="KW-1133">Transmembrane helix</keyword>
<evidence type="ECO:0000256" key="2">
    <source>
        <dbReference type="ARBA" id="ARBA00022448"/>
    </source>
</evidence>
<keyword evidence="6 7" id="KW-0472">Membrane</keyword>
<keyword evidence="3" id="KW-1003">Cell membrane</keyword>
<feature type="transmembrane region" description="Helical" evidence="7">
    <location>
        <begin position="150"/>
        <end position="168"/>
    </location>
</feature>
<evidence type="ECO:0000256" key="6">
    <source>
        <dbReference type="ARBA" id="ARBA00023136"/>
    </source>
</evidence>